<dbReference type="Pfam" id="PF20408">
    <property type="entry name" value="Abhydrolase_11"/>
    <property type="match status" value="1"/>
</dbReference>
<name>A0A0D7CD60_9ACTN</name>
<dbReference type="EMBL" id="JRKI01000061">
    <property type="protein sequence ID" value="KIZ14183.1"/>
    <property type="molecule type" value="Genomic_DNA"/>
</dbReference>
<dbReference type="PANTHER" id="PTHR13136">
    <property type="entry name" value="TESTIS DEVELOPMENT PROTEIN PRTD"/>
    <property type="match status" value="1"/>
</dbReference>
<keyword evidence="3" id="KW-1185">Reference proteome</keyword>
<evidence type="ECO:0000259" key="1">
    <source>
        <dbReference type="Pfam" id="PF20408"/>
    </source>
</evidence>
<evidence type="ECO:0000313" key="2">
    <source>
        <dbReference type="EMBL" id="KIZ14183.1"/>
    </source>
</evidence>
<gene>
    <name evidence="2" type="ORF">SNA_34280</name>
</gene>
<dbReference type="InterPro" id="IPR029058">
    <property type="entry name" value="AB_hydrolase_fold"/>
</dbReference>
<organism evidence="2 3">
    <name type="scientific">Streptomyces natalensis ATCC 27448</name>
    <dbReference type="NCBI Taxonomy" id="1240678"/>
    <lineage>
        <taxon>Bacteria</taxon>
        <taxon>Bacillati</taxon>
        <taxon>Actinomycetota</taxon>
        <taxon>Actinomycetes</taxon>
        <taxon>Kitasatosporales</taxon>
        <taxon>Streptomycetaceae</taxon>
        <taxon>Streptomyces</taxon>
    </lineage>
</organism>
<dbReference type="AlphaFoldDB" id="A0A0D7CD60"/>
<dbReference type="PANTHER" id="PTHR13136:SF11">
    <property type="entry name" value="TESTIS-EXPRESSED PROTEIN 30"/>
    <property type="match status" value="1"/>
</dbReference>
<keyword evidence="2" id="KW-0378">Hydrolase</keyword>
<proteinExistence type="predicted"/>
<feature type="domain" description="KANL3/Tex30 alpha/beta hydrolase-like" evidence="1">
    <location>
        <begin position="30"/>
        <end position="209"/>
    </location>
</feature>
<dbReference type="GO" id="GO:0016787">
    <property type="term" value="F:hydrolase activity"/>
    <property type="evidence" value="ECO:0007669"/>
    <property type="project" value="UniProtKB-KW"/>
</dbReference>
<accession>A0A0D7CD60</accession>
<dbReference type="InterPro" id="IPR026555">
    <property type="entry name" value="NSL3/Tex30"/>
</dbReference>
<dbReference type="InterPro" id="IPR046879">
    <property type="entry name" value="KANL3/Tex30_Abhydrolase"/>
</dbReference>
<dbReference type="SUPFAM" id="SSF53474">
    <property type="entry name" value="alpha/beta-Hydrolases"/>
    <property type="match status" value="1"/>
</dbReference>
<dbReference type="Gene3D" id="3.40.50.1820">
    <property type="entry name" value="alpha/beta hydrolase"/>
    <property type="match status" value="1"/>
</dbReference>
<sequence>MRTRANESETVATPAGDARITWYREETPARAVVAVGHGAGGGIEARDLRALAAALPARGYTVALVEQPWRVAGKKVAPAPRTLDTAWTALWPALEKPGLPVVAGGRSAGARVACRTARELGAHAVLALSFPLHPPGKPEKSRADELTGAGVPTLVVQGGRDPFGRPAEFPPGTTLAEVVHGDHGFAVPKSAGIGEAESMAGLTDAVTGWLDGMFG</sequence>
<reference evidence="2 3" key="1">
    <citation type="submission" date="2014-09" db="EMBL/GenBank/DDBJ databases">
        <title>Draft genome sequence of Streptomyces natalensis ATCC 27448, producer of the antifungal pimaricin.</title>
        <authorList>
            <person name="Mendes M.V."/>
            <person name="Beites T."/>
            <person name="Pires S."/>
            <person name="Santos C.L."/>
            <person name="Moradas-Ferreira P."/>
        </authorList>
    </citation>
    <scope>NUCLEOTIDE SEQUENCE [LARGE SCALE GENOMIC DNA]</scope>
    <source>
        <strain evidence="2 3">ATCC 27448</strain>
    </source>
</reference>
<comment type="caution">
    <text evidence="2">The sequence shown here is derived from an EMBL/GenBank/DDBJ whole genome shotgun (WGS) entry which is preliminary data.</text>
</comment>
<dbReference type="Proteomes" id="UP000032458">
    <property type="component" value="Unassembled WGS sequence"/>
</dbReference>
<evidence type="ECO:0000313" key="3">
    <source>
        <dbReference type="Proteomes" id="UP000032458"/>
    </source>
</evidence>
<dbReference type="PATRIC" id="fig|1240678.4.peg.7305"/>
<dbReference type="RefSeq" id="WP_044368019.1">
    <property type="nucleotide sequence ID" value="NZ_JRKI01000061.1"/>
</dbReference>
<protein>
    <submittedName>
        <fullName evidence="2">Hydrolase</fullName>
    </submittedName>
</protein>